<evidence type="ECO:0000256" key="5">
    <source>
        <dbReference type="ARBA" id="ARBA00022768"/>
    </source>
</evidence>
<dbReference type="SMART" id="SM01185">
    <property type="entry name" value="EFP"/>
    <property type="match status" value="1"/>
</dbReference>
<evidence type="ECO:0000256" key="1">
    <source>
        <dbReference type="ARBA" id="ARBA00004496"/>
    </source>
</evidence>
<reference evidence="13" key="1">
    <citation type="journal article" date="2020" name="mSystems">
        <title>Genome- and Community-Level Interaction Insights into Carbon Utilization and Element Cycling Functions of Hydrothermarchaeota in Hydrothermal Sediment.</title>
        <authorList>
            <person name="Zhou Z."/>
            <person name="Liu Y."/>
            <person name="Xu W."/>
            <person name="Pan J."/>
            <person name="Luo Z.H."/>
            <person name="Li M."/>
        </authorList>
    </citation>
    <scope>NUCLEOTIDE SEQUENCE [LARGE SCALE GENOMIC DNA]</scope>
    <source>
        <strain evidence="13">SpSt-289</strain>
    </source>
</reference>
<dbReference type="SUPFAM" id="SSF50249">
    <property type="entry name" value="Nucleic acid-binding proteins"/>
    <property type="match status" value="2"/>
</dbReference>
<dbReference type="InterPro" id="IPR001059">
    <property type="entry name" value="Transl_elong_P/YeiP_cen"/>
</dbReference>
<dbReference type="SMART" id="SM00841">
    <property type="entry name" value="Elong-fact-P_C"/>
    <property type="match status" value="1"/>
</dbReference>
<keyword evidence="5 8" id="KW-0251">Elongation factor</keyword>
<dbReference type="FunFam" id="2.40.50.140:FF:000004">
    <property type="entry name" value="Elongation factor P"/>
    <property type="match status" value="1"/>
</dbReference>
<dbReference type="GO" id="GO:0043043">
    <property type="term" value="P:peptide biosynthetic process"/>
    <property type="evidence" value="ECO:0007669"/>
    <property type="project" value="InterPro"/>
</dbReference>
<dbReference type="EMBL" id="DSMG01000122">
    <property type="protein sequence ID" value="HDX32288.1"/>
    <property type="molecule type" value="Genomic_DNA"/>
</dbReference>
<comment type="function">
    <text evidence="7 8">Involved in peptide bond synthesis. Stimulates efficient translation and peptide-bond synthesis on native or reconstituted 70S ribosomes in vitro. Probably functions indirectly by altering the affinity of the ribosome for aminoacyl-tRNA, thus increasing their reactivity as acceptors for peptidyl transferase.</text>
</comment>
<dbReference type="Pfam" id="PF09285">
    <property type="entry name" value="Elong-fact-P_C"/>
    <property type="match status" value="1"/>
</dbReference>
<dbReference type="NCBIfam" id="TIGR00038">
    <property type="entry name" value="efp"/>
    <property type="match status" value="1"/>
</dbReference>
<evidence type="ECO:0000256" key="7">
    <source>
        <dbReference type="ARBA" id="ARBA00025469"/>
    </source>
</evidence>
<comment type="subcellular location">
    <subcellularLocation>
        <location evidence="1 8">Cytoplasm</location>
    </subcellularLocation>
</comment>
<dbReference type="InterPro" id="IPR015365">
    <property type="entry name" value="Elong-fact-P_C"/>
</dbReference>
<name>A0A7C1JXF1_9CHLR</name>
<evidence type="ECO:0000256" key="4">
    <source>
        <dbReference type="ARBA" id="ARBA00022490"/>
    </source>
</evidence>
<proteinExistence type="inferred from homology"/>
<accession>A0A7C1JXF1</accession>
<feature type="domain" description="Translation elongation factor P/YeiP central" evidence="12">
    <location>
        <begin position="67"/>
        <end position="121"/>
    </location>
</feature>
<dbReference type="InterPro" id="IPR014722">
    <property type="entry name" value="Rib_uL2_dom2"/>
</dbReference>
<evidence type="ECO:0000256" key="2">
    <source>
        <dbReference type="ARBA" id="ARBA00004815"/>
    </source>
</evidence>
<dbReference type="InterPro" id="IPR020599">
    <property type="entry name" value="Transl_elong_fac_P/YeiP"/>
</dbReference>
<dbReference type="FunFam" id="2.30.30.30:FF:000003">
    <property type="entry name" value="Elongation factor P"/>
    <property type="match status" value="1"/>
</dbReference>
<evidence type="ECO:0000256" key="9">
    <source>
        <dbReference type="NCBIfam" id="TIGR00038"/>
    </source>
</evidence>
<dbReference type="Gene3D" id="2.30.30.30">
    <property type="match status" value="1"/>
</dbReference>
<dbReference type="NCBIfam" id="NF001810">
    <property type="entry name" value="PRK00529.1"/>
    <property type="match status" value="1"/>
</dbReference>
<evidence type="ECO:0000313" key="13">
    <source>
        <dbReference type="EMBL" id="HDX32288.1"/>
    </source>
</evidence>
<comment type="pathway">
    <text evidence="2 8">Protein biosynthesis; polypeptide chain elongation.</text>
</comment>
<dbReference type="PANTHER" id="PTHR30053:SF12">
    <property type="entry name" value="ELONGATION FACTOR P (EF-P) FAMILY PROTEIN"/>
    <property type="match status" value="1"/>
</dbReference>
<dbReference type="CDD" id="cd04470">
    <property type="entry name" value="S1_EF-P_repeat_1"/>
    <property type="match status" value="1"/>
</dbReference>
<dbReference type="FunFam" id="2.40.50.140:FF:000009">
    <property type="entry name" value="Elongation factor P"/>
    <property type="match status" value="1"/>
</dbReference>
<dbReference type="Gene3D" id="2.40.50.140">
    <property type="entry name" value="Nucleic acid-binding proteins"/>
    <property type="match status" value="2"/>
</dbReference>
<dbReference type="PIRSF" id="PIRSF005901">
    <property type="entry name" value="EF-P"/>
    <property type="match status" value="1"/>
</dbReference>
<evidence type="ECO:0000259" key="12">
    <source>
        <dbReference type="SMART" id="SM01185"/>
    </source>
</evidence>
<protein>
    <recommendedName>
        <fullName evidence="8 9">Elongation factor P</fullName>
        <shortName evidence="8">EF-P</shortName>
    </recommendedName>
</protein>
<dbReference type="PANTHER" id="PTHR30053">
    <property type="entry name" value="ELONGATION FACTOR P"/>
    <property type="match status" value="1"/>
</dbReference>
<dbReference type="CDD" id="cd05794">
    <property type="entry name" value="S1_EF-P_repeat_2"/>
    <property type="match status" value="1"/>
</dbReference>
<evidence type="ECO:0000256" key="8">
    <source>
        <dbReference type="HAMAP-Rule" id="MF_00141"/>
    </source>
</evidence>
<dbReference type="UniPathway" id="UPA00345"/>
<dbReference type="GO" id="GO:0003746">
    <property type="term" value="F:translation elongation factor activity"/>
    <property type="evidence" value="ECO:0007669"/>
    <property type="project" value="UniProtKB-UniRule"/>
</dbReference>
<keyword evidence="6 8" id="KW-0648">Protein biosynthesis</keyword>
<dbReference type="InterPro" id="IPR011768">
    <property type="entry name" value="Transl_elongation_fac_P"/>
</dbReference>
<comment type="caution">
    <text evidence="13">The sequence shown here is derived from an EMBL/GenBank/DDBJ whole genome shotgun (WGS) entry which is preliminary data.</text>
</comment>
<evidence type="ECO:0000256" key="6">
    <source>
        <dbReference type="ARBA" id="ARBA00022917"/>
    </source>
</evidence>
<evidence type="ECO:0000256" key="10">
    <source>
        <dbReference type="RuleBase" id="RU004389"/>
    </source>
</evidence>
<dbReference type="InterPro" id="IPR013185">
    <property type="entry name" value="Transl_elong_KOW-like"/>
</dbReference>
<dbReference type="InterPro" id="IPR008991">
    <property type="entry name" value="Translation_prot_SH3-like_sf"/>
</dbReference>
<dbReference type="Pfam" id="PF01132">
    <property type="entry name" value="EFP"/>
    <property type="match status" value="1"/>
</dbReference>
<dbReference type="HAMAP" id="MF_00141">
    <property type="entry name" value="EF_P"/>
    <property type="match status" value="1"/>
</dbReference>
<comment type="similarity">
    <text evidence="3 8 10">Belongs to the elongation factor P family.</text>
</comment>
<sequence>MAEVQTLRKGSIYEEDNQLWRVLDYQHIKVARGGATIRLKVRNVRTGAIVEKTYNNGARLNDIELEKSNVQFLYYDGEKYHFMNTETFEQVELGPDIMENVKDYLVENAIVSLESYERQPLSIKLPTAVDLRVVWAEAAIQGDTANAPTKTIELETGLRIQAPLFVQEGDIVRVDTRDGSYVTRVKQ</sequence>
<dbReference type="InterPro" id="IPR012340">
    <property type="entry name" value="NA-bd_OB-fold"/>
</dbReference>
<feature type="domain" description="Elongation factor P C-terminal" evidence="11">
    <location>
        <begin position="129"/>
        <end position="184"/>
    </location>
</feature>
<evidence type="ECO:0000259" key="11">
    <source>
        <dbReference type="SMART" id="SM00841"/>
    </source>
</evidence>
<dbReference type="SUPFAM" id="SSF50104">
    <property type="entry name" value="Translation proteins SH3-like domain"/>
    <property type="match status" value="1"/>
</dbReference>
<dbReference type="AlphaFoldDB" id="A0A7C1JXF1"/>
<organism evidence="13">
    <name type="scientific">Caldilinea aerophila</name>
    <dbReference type="NCBI Taxonomy" id="133453"/>
    <lineage>
        <taxon>Bacteria</taxon>
        <taxon>Bacillati</taxon>
        <taxon>Chloroflexota</taxon>
        <taxon>Caldilineae</taxon>
        <taxon>Caldilineales</taxon>
        <taxon>Caldilineaceae</taxon>
        <taxon>Caldilinea</taxon>
    </lineage>
</organism>
<dbReference type="GO" id="GO:0005829">
    <property type="term" value="C:cytosol"/>
    <property type="evidence" value="ECO:0007669"/>
    <property type="project" value="UniProtKB-ARBA"/>
</dbReference>
<evidence type="ECO:0000256" key="3">
    <source>
        <dbReference type="ARBA" id="ARBA00009479"/>
    </source>
</evidence>
<gene>
    <name evidence="8 13" type="primary">efp</name>
    <name evidence="13" type="ORF">ENQ20_12505</name>
</gene>
<dbReference type="Pfam" id="PF08207">
    <property type="entry name" value="EFP_N"/>
    <property type="match status" value="1"/>
</dbReference>
<keyword evidence="4 8" id="KW-0963">Cytoplasm</keyword>